<reference evidence="1" key="2">
    <citation type="submission" date="2022-06" db="UniProtKB">
        <authorList>
            <consortium name="EnsemblMetazoa"/>
        </authorList>
    </citation>
    <scope>IDENTIFICATION</scope>
</reference>
<dbReference type="Proteomes" id="UP000024404">
    <property type="component" value="Unassembled WGS sequence"/>
</dbReference>
<accession>A0A8R1TRI5</accession>
<sequence>MNYKKIEIKNSIFFIGGKIPVFIKLRKYNTDDLIKFNEKFNRCCKSGNAIMEISLSTTLPTLRYKNFKHVQIREIVTERHVSTDNMVIVPFVDNDR</sequence>
<proteinExistence type="predicted"/>
<dbReference type="EMBL" id="CMVM020000118">
    <property type="status" value="NOT_ANNOTATED_CDS"/>
    <property type="molecule type" value="Genomic_DNA"/>
</dbReference>
<name>A0A8R1TRI5_ONCVO</name>
<organism evidence="1 2">
    <name type="scientific">Onchocerca volvulus</name>
    <dbReference type="NCBI Taxonomy" id="6282"/>
    <lineage>
        <taxon>Eukaryota</taxon>
        <taxon>Metazoa</taxon>
        <taxon>Ecdysozoa</taxon>
        <taxon>Nematoda</taxon>
        <taxon>Chromadorea</taxon>
        <taxon>Rhabditida</taxon>
        <taxon>Spirurina</taxon>
        <taxon>Spiruromorpha</taxon>
        <taxon>Filarioidea</taxon>
        <taxon>Onchocercidae</taxon>
        <taxon>Onchocerca</taxon>
    </lineage>
</organism>
<reference evidence="2" key="1">
    <citation type="submission" date="2013-10" db="EMBL/GenBank/DDBJ databases">
        <title>Genome sequencing of Onchocerca volvulus.</title>
        <authorList>
            <person name="Cotton J."/>
            <person name="Tsai J."/>
            <person name="Stanley E."/>
            <person name="Tracey A."/>
            <person name="Holroyd N."/>
            <person name="Lustigman S."/>
            <person name="Berriman M."/>
        </authorList>
    </citation>
    <scope>NUCLEOTIDE SEQUENCE</scope>
</reference>
<dbReference type="EnsemblMetazoa" id="OVOC3577.1">
    <property type="protein sequence ID" value="OVOC3577.1"/>
    <property type="gene ID" value="WBGene00240386"/>
</dbReference>
<evidence type="ECO:0000313" key="1">
    <source>
        <dbReference type="EnsemblMetazoa" id="OVOC3577.1"/>
    </source>
</evidence>
<keyword evidence="2" id="KW-1185">Reference proteome</keyword>
<protein>
    <submittedName>
        <fullName evidence="1">Uncharacterized protein</fullName>
    </submittedName>
</protein>
<evidence type="ECO:0000313" key="2">
    <source>
        <dbReference type="Proteomes" id="UP000024404"/>
    </source>
</evidence>
<dbReference type="AlphaFoldDB" id="A0A8R1TRI5"/>